<dbReference type="GO" id="GO:0046872">
    <property type="term" value="F:metal ion binding"/>
    <property type="evidence" value="ECO:0007669"/>
    <property type="project" value="UniProtKB-KW"/>
</dbReference>
<comment type="subcellular location">
    <subcellularLocation>
        <location evidence="2">Membrane</location>
        <topology evidence="2">Multi-pass membrane protein</topology>
    </subcellularLocation>
</comment>
<dbReference type="GO" id="GO:0006508">
    <property type="term" value="P:proteolysis"/>
    <property type="evidence" value="ECO:0007669"/>
    <property type="project" value="UniProtKB-KW"/>
</dbReference>
<evidence type="ECO:0000256" key="10">
    <source>
        <dbReference type="ARBA" id="ARBA00023049"/>
    </source>
</evidence>
<feature type="transmembrane region" description="Helical" evidence="13">
    <location>
        <begin position="28"/>
        <end position="53"/>
    </location>
</feature>
<evidence type="ECO:0000256" key="3">
    <source>
        <dbReference type="ARBA" id="ARBA00007931"/>
    </source>
</evidence>
<keyword evidence="7" id="KW-0378">Hydrolase</keyword>
<keyword evidence="6" id="KW-0479">Metal-binding</keyword>
<sequence>MTMPRPTDTSGPAPSRPATAPHQRPSGAVFVGTMIGTPIYVGISWFLIAALLITTLGPQFARLVPGIGWASYAAALLYSLLLLASVMVHEFAHALLALRFGFRVDRVMADLMGGHTAYDAENITPGKQAAIAAVGPLANGLIALCGIALENIVTDPLALVLTGAVTWTNAFVAIFNLLPGIPLDGGHIVSALVWKATGKRTTGTRVAAHAGRLLVLAGIAALAYGIWTASPWGSLWNIAVAVVLSAYLWTAATQTLKTSKLLTQLENVDITTLLHPVRIMPIDAPLSEIPGRGPNENGNLPAVVIVTDTDGTPRGYLDPETVRMALEHSGPHTPASAGMKPTTNRWVLETQQHNLDAETIVIAMNEMDSPIVVLVENGTPFAVAEAGLIASALNNPSHRTQS</sequence>
<evidence type="ECO:0000256" key="2">
    <source>
        <dbReference type="ARBA" id="ARBA00004141"/>
    </source>
</evidence>
<evidence type="ECO:0000256" key="12">
    <source>
        <dbReference type="SAM" id="MobiDB-lite"/>
    </source>
</evidence>
<keyword evidence="11 13" id="KW-0472">Membrane</keyword>
<keyword evidence="10" id="KW-0482">Metalloprotease</keyword>
<evidence type="ECO:0000259" key="14">
    <source>
        <dbReference type="Pfam" id="PF02163"/>
    </source>
</evidence>
<feature type="domain" description="Peptidase M50" evidence="14">
    <location>
        <begin position="79"/>
        <end position="148"/>
    </location>
</feature>
<feature type="domain" description="Peptidase M50" evidence="14">
    <location>
        <begin position="164"/>
        <end position="216"/>
    </location>
</feature>
<dbReference type="Pfam" id="PF02163">
    <property type="entry name" value="Peptidase_M50"/>
    <property type="match status" value="2"/>
</dbReference>
<dbReference type="KEGG" id="dco:SAMEA4475696_1714"/>
<keyword evidence="4 15" id="KW-0645">Protease</keyword>
<keyword evidence="5 13" id="KW-0812">Transmembrane</keyword>
<accession>A0A239VM99</accession>
<dbReference type="EMBL" id="LT906453">
    <property type="protein sequence ID" value="SNV23036.1"/>
    <property type="molecule type" value="Genomic_DNA"/>
</dbReference>
<dbReference type="InterPro" id="IPR008915">
    <property type="entry name" value="Peptidase_M50"/>
</dbReference>
<evidence type="ECO:0000256" key="6">
    <source>
        <dbReference type="ARBA" id="ARBA00022723"/>
    </source>
</evidence>
<evidence type="ECO:0000256" key="4">
    <source>
        <dbReference type="ARBA" id="ARBA00022670"/>
    </source>
</evidence>
<evidence type="ECO:0000313" key="15">
    <source>
        <dbReference type="EMBL" id="SNV23036.1"/>
    </source>
</evidence>
<evidence type="ECO:0000256" key="13">
    <source>
        <dbReference type="SAM" id="Phobius"/>
    </source>
</evidence>
<evidence type="ECO:0000256" key="5">
    <source>
        <dbReference type="ARBA" id="ARBA00022692"/>
    </source>
</evidence>
<feature type="transmembrane region" description="Helical" evidence="13">
    <location>
        <begin position="233"/>
        <end position="252"/>
    </location>
</feature>
<proteinExistence type="inferred from homology"/>
<dbReference type="AlphaFoldDB" id="A0A239VM99"/>
<evidence type="ECO:0000256" key="9">
    <source>
        <dbReference type="ARBA" id="ARBA00022989"/>
    </source>
</evidence>
<evidence type="ECO:0000313" key="16">
    <source>
        <dbReference type="Proteomes" id="UP000242637"/>
    </source>
</evidence>
<organism evidence="15 16">
    <name type="scientific">Dermatophilus congolensis</name>
    <dbReference type="NCBI Taxonomy" id="1863"/>
    <lineage>
        <taxon>Bacteria</taxon>
        <taxon>Bacillati</taxon>
        <taxon>Actinomycetota</taxon>
        <taxon>Actinomycetes</taxon>
        <taxon>Micrococcales</taxon>
        <taxon>Dermatophilaceae</taxon>
        <taxon>Dermatophilus</taxon>
    </lineage>
</organism>
<evidence type="ECO:0000256" key="11">
    <source>
        <dbReference type="ARBA" id="ARBA00023136"/>
    </source>
</evidence>
<feature type="transmembrane region" description="Helical" evidence="13">
    <location>
        <begin position="129"/>
        <end position="149"/>
    </location>
</feature>
<keyword evidence="8" id="KW-0862">Zinc</keyword>
<feature type="transmembrane region" description="Helical" evidence="13">
    <location>
        <begin position="169"/>
        <end position="194"/>
    </location>
</feature>
<dbReference type="PANTHER" id="PTHR39188:SF3">
    <property type="entry name" value="STAGE IV SPORULATION PROTEIN FB"/>
    <property type="match status" value="1"/>
</dbReference>
<dbReference type="PANTHER" id="PTHR39188">
    <property type="entry name" value="MEMBRANE-ASSOCIATED ZINC METALLOPROTEASE M50B"/>
    <property type="match status" value="1"/>
</dbReference>
<dbReference type="STRING" id="1121387.GCA_000429885_00084"/>
<keyword evidence="9 13" id="KW-1133">Transmembrane helix</keyword>
<name>A0A239VM99_9MICO</name>
<feature type="region of interest" description="Disordered" evidence="12">
    <location>
        <begin position="1"/>
        <end position="24"/>
    </location>
</feature>
<comment type="cofactor">
    <cofactor evidence="1">
        <name>Zn(2+)</name>
        <dbReference type="ChEBI" id="CHEBI:29105"/>
    </cofactor>
</comment>
<evidence type="ECO:0000256" key="1">
    <source>
        <dbReference type="ARBA" id="ARBA00001947"/>
    </source>
</evidence>
<comment type="similarity">
    <text evidence="3">Belongs to the peptidase M50B family.</text>
</comment>
<protein>
    <submittedName>
        <fullName evidence="15">Zn-dependent proteases</fullName>
    </submittedName>
</protein>
<feature type="transmembrane region" description="Helical" evidence="13">
    <location>
        <begin position="73"/>
        <end position="98"/>
    </location>
</feature>
<feature type="transmembrane region" description="Helical" evidence="13">
    <location>
        <begin position="206"/>
        <end position="227"/>
    </location>
</feature>
<keyword evidence="16" id="KW-1185">Reference proteome</keyword>
<dbReference type="Proteomes" id="UP000242637">
    <property type="component" value="Chromosome 1"/>
</dbReference>
<dbReference type="GO" id="GO:0008237">
    <property type="term" value="F:metallopeptidase activity"/>
    <property type="evidence" value="ECO:0007669"/>
    <property type="project" value="UniProtKB-KW"/>
</dbReference>
<evidence type="ECO:0000256" key="8">
    <source>
        <dbReference type="ARBA" id="ARBA00022833"/>
    </source>
</evidence>
<dbReference type="GO" id="GO:0016020">
    <property type="term" value="C:membrane"/>
    <property type="evidence" value="ECO:0007669"/>
    <property type="project" value="UniProtKB-SubCell"/>
</dbReference>
<evidence type="ECO:0000256" key="7">
    <source>
        <dbReference type="ARBA" id="ARBA00022801"/>
    </source>
</evidence>
<gene>
    <name evidence="15" type="ORF">SAMEA4475696_01714</name>
</gene>
<reference evidence="15 16" key="1">
    <citation type="submission" date="2017-06" db="EMBL/GenBank/DDBJ databases">
        <authorList>
            <consortium name="Pathogen Informatics"/>
        </authorList>
    </citation>
    <scope>NUCLEOTIDE SEQUENCE [LARGE SCALE GENOMIC DNA]</scope>
    <source>
        <strain evidence="15 16">NCTC13039</strain>
    </source>
</reference>